<dbReference type="SUPFAM" id="SSF101801">
    <property type="entry name" value="Surface presentation of antigens (SPOA)"/>
    <property type="match status" value="1"/>
</dbReference>
<dbReference type="Proteomes" id="UP000249799">
    <property type="component" value="Chromosome"/>
</dbReference>
<dbReference type="GO" id="GO:0009425">
    <property type="term" value="C:bacterial-type flagellum basal body"/>
    <property type="evidence" value="ECO:0007669"/>
    <property type="project" value="InterPro"/>
</dbReference>
<dbReference type="InterPro" id="IPR001543">
    <property type="entry name" value="FliN-like_C"/>
</dbReference>
<dbReference type="EMBL" id="CP030032">
    <property type="protein sequence ID" value="AWV88153.1"/>
    <property type="molecule type" value="Genomic_DNA"/>
</dbReference>
<dbReference type="NCBIfam" id="TIGR02551">
    <property type="entry name" value="SpaO_YscQ"/>
    <property type="match status" value="1"/>
</dbReference>
<name>A0A2Z4FGS1_9DELT</name>
<dbReference type="AlphaFoldDB" id="A0A2Z4FGS1"/>
<dbReference type="OrthoDB" id="10000846at2"/>
<evidence type="ECO:0000313" key="3">
    <source>
        <dbReference type="Proteomes" id="UP000249799"/>
    </source>
</evidence>
<dbReference type="GO" id="GO:0050918">
    <property type="term" value="P:positive chemotaxis"/>
    <property type="evidence" value="ECO:0007669"/>
    <property type="project" value="TreeGrafter"/>
</dbReference>
<evidence type="ECO:0000256" key="1">
    <source>
        <dbReference type="ARBA" id="ARBA00009226"/>
    </source>
</evidence>
<reference evidence="2 3" key="1">
    <citation type="submission" date="2018-06" db="EMBL/GenBank/DDBJ databases">
        <title>Lujinxingia sediminis gen. nov. sp. nov., a new facultative anaerobic member of the class Deltaproteobacteria, and proposal of Lujinxingaceae fam. nov.</title>
        <authorList>
            <person name="Guo L.-Y."/>
            <person name="Li C.-M."/>
            <person name="Wang S."/>
            <person name="Du Z.-J."/>
        </authorList>
    </citation>
    <scope>NUCLEOTIDE SEQUENCE [LARGE SCALE GENOMIC DNA]</scope>
    <source>
        <strain evidence="2 3">FA350</strain>
    </source>
</reference>
<dbReference type="PRINTS" id="PR00956">
    <property type="entry name" value="FLGMOTORFLIN"/>
</dbReference>
<evidence type="ECO:0000313" key="2">
    <source>
        <dbReference type="EMBL" id="AWV88153.1"/>
    </source>
</evidence>
<dbReference type="GO" id="GO:0003774">
    <property type="term" value="F:cytoskeletal motor activity"/>
    <property type="evidence" value="ECO:0007669"/>
    <property type="project" value="InterPro"/>
</dbReference>
<protein>
    <submittedName>
        <fullName evidence="2">YscQ/HrcQ family type III secretion apparatus protein</fullName>
    </submittedName>
</protein>
<accession>A0A2Z4FGS1</accession>
<sequence>MKSPQISPPRSPSRPRRKVIHPLTPDAFESLRASQVRWGNRLLRLLGAPVPGERLLDALADQLATVLGAPYDVFFHASRTYAGAKFNAPVDRAFSTSFALEPDPDMGVISIDMNLVQGCLEGLLEDEPAEVRSLLPVTPRDFGLMNFVLLELLNWLCARGLPPISIPASAPDMGVIARQLSQQAEIVELVYAVSTPSSAGLVRIYVPSAMVQSMEIFVTRGTHLNRQRRRLVHSRLAPLRTRLQVEAARVTLGAQDYRSLAPGDILLPERHGFELGQAAAEVTGYPPGGRDASPAGKTYLSGLAGAHFPCRIRPNAQVPWELEFGANLPVTPAKKSSAMPTQAIDISKITEEKMMPSEEIQKQREDAAQMAPILEQTEVDILIAVGQVTLSMSELAQLQSGYVLELERRIQDGVDLVVDGVRVGVGELVLVEQRLGVRVLSIDA</sequence>
<keyword evidence="3" id="KW-1185">Reference proteome</keyword>
<dbReference type="InterPro" id="IPR036429">
    <property type="entry name" value="SpoA-like_sf"/>
</dbReference>
<dbReference type="RefSeq" id="WP_111331644.1">
    <property type="nucleotide sequence ID" value="NZ_CP030032.1"/>
</dbReference>
<organism evidence="2 3">
    <name type="scientific">Bradymonas sediminis</name>
    <dbReference type="NCBI Taxonomy" id="1548548"/>
    <lineage>
        <taxon>Bacteria</taxon>
        <taxon>Deltaproteobacteria</taxon>
        <taxon>Bradymonadales</taxon>
        <taxon>Bradymonadaceae</taxon>
        <taxon>Bradymonas</taxon>
    </lineage>
</organism>
<dbReference type="GO" id="GO:0030254">
    <property type="term" value="P:protein secretion by the type III secretion system"/>
    <property type="evidence" value="ECO:0007669"/>
    <property type="project" value="InterPro"/>
</dbReference>
<dbReference type="PANTHER" id="PTHR30034:SF6">
    <property type="entry name" value="YOP PROTEINS TRANSLOCATION PROTEIN Q"/>
    <property type="match status" value="1"/>
</dbReference>
<proteinExistence type="inferred from homology"/>
<comment type="similarity">
    <text evidence="1">Belongs to the FliN/MopA/SpaO family.</text>
</comment>
<dbReference type="PANTHER" id="PTHR30034">
    <property type="entry name" value="FLAGELLAR MOTOR SWITCH PROTEIN FLIM"/>
    <property type="match status" value="1"/>
</dbReference>
<dbReference type="KEGG" id="bsed:DN745_01900"/>
<dbReference type="InterPro" id="IPR001172">
    <property type="entry name" value="FliN_T3SS_HrcQb"/>
</dbReference>
<dbReference type="Gene3D" id="2.30.330.10">
    <property type="entry name" value="SpoA-like"/>
    <property type="match status" value="1"/>
</dbReference>
<gene>
    <name evidence="2" type="ORF">DN745_01900</name>
</gene>
<dbReference type="GO" id="GO:0071978">
    <property type="term" value="P:bacterial-type flagellum-dependent swarming motility"/>
    <property type="evidence" value="ECO:0007669"/>
    <property type="project" value="TreeGrafter"/>
</dbReference>
<dbReference type="InterPro" id="IPR013385">
    <property type="entry name" value="T3SS_SpaO/YscQ/SpaO"/>
</dbReference>
<dbReference type="Pfam" id="PF01052">
    <property type="entry name" value="FliMN_C"/>
    <property type="match status" value="1"/>
</dbReference>